<organism evidence="8 9">
    <name type="scientific">Rhipicephalus sanguineus</name>
    <name type="common">Brown dog tick</name>
    <name type="synonym">Ixodes sanguineus</name>
    <dbReference type="NCBI Taxonomy" id="34632"/>
    <lineage>
        <taxon>Eukaryota</taxon>
        <taxon>Metazoa</taxon>
        <taxon>Ecdysozoa</taxon>
        <taxon>Arthropoda</taxon>
        <taxon>Chelicerata</taxon>
        <taxon>Arachnida</taxon>
        <taxon>Acari</taxon>
        <taxon>Parasitiformes</taxon>
        <taxon>Ixodida</taxon>
        <taxon>Ixodoidea</taxon>
        <taxon>Ixodidae</taxon>
        <taxon>Rhipicephalinae</taxon>
        <taxon>Rhipicephalus</taxon>
        <taxon>Rhipicephalus</taxon>
    </lineage>
</organism>
<dbReference type="Pfam" id="PF12661">
    <property type="entry name" value="hEGF"/>
    <property type="match status" value="1"/>
</dbReference>
<dbReference type="CDD" id="cd00054">
    <property type="entry name" value="EGF_CA"/>
    <property type="match status" value="1"/>
</dbReference>
<evidence type="ECO:0000256" key="5">
    <source>
        <dbReference type="ARBA" id="ARBA00023180"/>
    </source>
</evidence>
<dbReference type="PROSITE" id="PS00010">
    <property type="entry name" value="ASX_HYDROXYL"/>
    <property type="match status" value="1"/>
</dbReference>
<dbReference type="SMART" id="SM00181">
    <property type="entry name" value="EGF"/>
    <property type="match status" value="3"/>
</dbReference>
<feature type="disulfide bond" evidence="6">
    <location>
        <begin position="115"/>
        <end position="124"/>
    </location>
</feature>
<dbReference type="FunFam" id="2.10.25.10:FF:000255">
    <property type="entry name" value="Sushi, nidogen and EGF-like domains 1"/>
    <property type="match status" value="1"/>
</dbReference>
<keyword evidence="2" id="KW-0732">Signal</keyword>
<comment type="caution">
    <text evidence="6">Lacks conserved residue(s) required for the propagation of feature annotation.</text>
</comment>
<keyword evidence="5" id="KW-0325">Glycoprotein</keyword>
<dbReference type="SMART" id="SM00179">
    <property type="entry name" value="EGF_CA"/>
    <property type="match status" value="1"/>
</dbReference>
<gene>
    <name evidence="8" type="ORF">HPB52_006258</name>
</gene>
<evidence type="ECO:0000313" key="9">
    <source>
        <dbReference type="Proteomes" id="UP000821837"/>
    </source>
</evidence>
<evidence type="ECO:0000256" key="1">
    <source>
        <dbReference type="ARBA" id="ARBA00022536"/>
    </source>
</evidence>
<dbReference type="GO" id="GO:0005886">
    <property type="term" value="C:plasma membrane"/>
    <property type="evidence" value="ECO:0007669"/>
    <property type="project" value="TreeGrafter"/>
</dbReference>
<dbReference type="InterPro" id="IPR049883">
    <property type="entry name" value="NOTCH1_EGF-like"/>
</dbReference>
<dbReference type="PROSITE" id="PS01187">
    <property type="entry name" value="EGF_CA"/>
    <property type="match status" value="1"/>
</dbReference>
<reference evidence="8" key="2">
    <citation type="submission" date="2021-09" db="EMBL/GenBank/DDBJ databases">
        <authorList>
            <person name="Jia N."/>
            <person name="Wang J."/>
            <person name="Shi W."/>
            <person name="Du L."/>
            <person name="Sun Y."/>
            <person name="Zhan W."/>
            <person name="Jiang J."/>
            <person name="Wang Q."/>
            <person name="Zhang B."/>
            <person name="Ji P."/>
            <person name="Sakyi L.B."/>
            <person name="Cui X."/>
            <person name="Yuan T."/>
            <person name="Jiang B."/>
            <person name="Yang W."/>
            <person name="Lam T.T.-Y."/>
            <person name="Chang Q."/>
            <person name="Ding S."/>
            <person name="Wang X."/>
            <person name="Zhu J."/>
            <person name="Ruan X."/>
            <person name="Zhao L."/>
            <person name="Wei J."/>
            <person name="Que T."/>
            <person name="Du C."/>
            <person name="Cheng J."/>
            <person name="Dai P."/>
            <person name="Han X."/>
            <person name="Huang E."/>
            <person name="Gao Y."/>
            <person name="Liu J."/>
            <person name="Shao H."/>
            <person name="Ye R."/>
            <person name="Li L."/>
            <person name="Wei W."/>
            <person name="Wang X."/>
            <person name="Wang C."/>
            <person name="Huo Q."/>
            <person name="Li W."/>
            <person name="Guo W."/>
            <person name="Chen H."/>
            <person name="Chen S."/>
            <person name="Zhou L."/>
            <person name="Zhou L."/>
            <person name="Ni X."/>
            <person name="Tian J."/>
            <person name="Zhou Y."/>
            <person name="Sheng Y."/>
            <person name="Liu T."/>
            <person name="Pan Y."/>
            <person name="Xia L."/>
            <person name="Li J."/>
            <person name="Zhao F."/>
            <person name="Cao W."/>
        </authorList>
    </citation>
    <scope>NUCLEOTIDE SEQUENCE</scope>
    <source>
        <strain evidence="8">Rsan-2018</strain>
        <tissue evidence="8">Larvae</tissue>
    </source>
</reference>
<feature type="domain" description="EGF-like" evidence="7">
    <location>
        <begin position="9"/>
        <end position="46"/>
    </location>
</feature>
<dbReference type="InterPro" id="IPR000742">
    <property type="entry name" value="EGF"/>
</dbReference>
<dbReference type="InterPro" id="IPR051022">
    <property type="entry name" value="Notch_Cell-Fate_Det"/>
</dbReference>
<dbReference type="PROSITE" id="PS01186">
    <property type="entry name" value="EGF_2"/>
    <property type="match status" value="2"/>
</dbReference>
<sequence length="186" mass="20512">MKFIAPYMNTWPTPADCCANGGTCVHGENGSTECLCPAAFSGPACLHDVDECLLRRPCGRFSVCTNLYGSFRCDCMPGFQLQADLCVREVSCEEAPCLNGGTCVTRDDLTDVCYCKIGFRGRLCETALLLVNVITWYRVTSNVPPRRWEANYGVTVQCILSKARRDICASEVRPVRNYGGRVIPLC</sequence>
<reference evidence="8" key="1">
    <citation type="journal article" date="2020" name="Cell">
        <title>Large-Scale Comparative Analyses of Tick Genomes Elucidate Their Genetic Diversity and Vector Capacities.</title>
        <authorList>
            <consortium name="Tick Genome and Microbiome Consortium (TIGMIC)"/>
            <person name="Jia N."/>
            <person name="Wang J."/>
            <person name="Shi W."/>
            <person name="Du L."/>
            <person name="Sun Y."/>
            <person name="Zhan W."/>
            <person name="Jiang J.F."/>
            <person name="Wang Q."/>
            <person name="Zhang B."/>
            <person name="Ji P."/>
            <person name="Bell-Sakyi L."/>
            <person name="Cui X.M."/>
            <person name="Yuan T.T."/>
            <person name="Jiang B.G."/>
            <person name="Yang W.F."/>
            <person name="Lam T.T."/>
            <person name="Chang Q.C."/>
            <person name="Ding S.J."/>
            <person name="Wang X.J."/>
            <person name="Zhu J.G."/>
            <person name="Ruan X.D."/>
            <person name="Zhao L."/>
            <person name="Wei J.T."/>
            <person name="Ye R.Z."/>
            <person name="Que T.C."/>
            <person name="Du C.H."/>
            <person name="Zhou Y.H."/>
            <person name="Cheng J.X."/>
            <person name="Dai P.F."/>
            <person name="Guo W.B."/>
            <person name="Han X.H."/>
            <person name="Huang E.J."/>
            <person name="Li L.F."/>
            <person name="Wei W."/>
            <person name="Gao Y.C."/>
            <person name="Liu J.Z."/>
            <person name="Shao H.Z."/>
            <person name="Wang X."/>
            <person name="Wang C.C."/>
            <person name="Yang T.C."/>
            <person name="Huo Q.B."/>
            <person name="Li W."/>
            <person name="Chen H.Y."/>
            <person name="Chen S.E."/>
            <person name="Zhou L.G."/>
            <person name="Ni X.B."/>
            <person name="Tian J.H."/>
            <person name="Sheng Y."/>
            <person name="Liu T."/>
            <person name="Pan Y.S."/>
            <person name="Xia L.Y."/>
            <person name="Li J."/>
            <person name="Zhao F."/>
            <person name="Cao W.C."/>
        </authorList>
    </citation>
    <scope>NUCLEOTIDE SEQUENCE</scope>
    <source>
        <strain evidence="8">Rsan-2018</strain>
    </source>
</reference>
<dbReference type="InterPro" id="IPR013032">
    <property type="entry name" value="EGF-like_CS"/>
</dbReference>
<dbReference type="InterPro" id="IPR000152">
    <property type="entry name" value="EGF-type_Asp/Asn_hydroxyl_site"/>
</dbReference>
<dbReference type="Pfam" id="PF07645">
    <property type="entry name" value="EGF_CA"/>
    <property type="match status" value="1"/>
</dbReference>
<dbReference type="GO" id="GO:0005509">
    <property type="term" value="F:calcium ion binding"/>
    <property type="evidence" value="ECO:0007669"/>
    <property type="project" value="InterPro"/>
</dbReference>
<evidence type="ECO:0000256" key="6">
    <source>
        <dbReference type="PROSITE-ProRule" id="PRU00076"/>
    </source>
</evidence>
<keyword evidence="3" id="KW-0677">Repeat</keyword>
<feature type="domain" description="EGF-like" evidence="7">
    <location>
        <begin position="88"/>
        <end position="125"/>
    </location>
</feature>
<dbReference type="Pfam" id="PF00008">
    <property type="entry name" value="EGF"/>
    <property type="match status" value="1"/>
</dbReference>
<dbReference type="GO" id="GO:0007157">
    <property type="term" value="P:heterophilic cell-cell adhesion via plasma membrane cell adhesion molecules"/>
    <property type="evidence" value="ECO:0007669"/>
    <property type="project" value="TreeGrafter"/>
</dbReference>
<dbReference type="PANTHER" id="PTHR24049">
    <property type="entry name" value="CRUMBS FAMILY MEMBER"/>
    <property type="match status" value="1"/>
</dbReference>
<evidence type="ECO:0000256" key="4">
    <source>
        <dbReference type="ARBA" id="ARBA00023157"/>
    </source>
</evidence>
<dbReference type="InterPro" id="IPR018097">
    <property type="entry name" value="EGF_Ca-bd_CS"/>
</dbReference>
<evidence type="ECO:0000259" key="7">
    <source>
        <dbReference type="PROSITE" id="PS50026"/>
    </source>
</evidence>
<evidence type="ECO:0000256" key="3">
    <source>
        <dbReference type="ARBA" id="ARBA00022737"/>
    </source>
</evidence>
<keyword evidence="1 6" id="KW-0245">EGF-like domain</keyword>
<evidence type="ECO:0000256" key="2">
    <source>
        <dbReference type="ARBA" id="ARBA00022729"/>
    </source>
</evidence>
<dbReference type="VEuPathDB" id="VectorBase:RSAN_029829"/>
<dbReference type="GO" id="GO:0032991">
    <property type="term" value="C:protein-containing complex"/>
    <property type="evidence" value="ECO:0007669"/>
    <property type="project" value="TreeGrafter"/>
</dbReference>
<feature type="disulfide bond" evidence="6">
    <location>
        <begin position="36"/>
        <end position="45"/>
    </location>
</feature>
<dbReference type="InterPro" id="IPR001881">
    <property type="entry name" value="EGF-like_Ca-bd_dom"/>
</dbReference>
<accession>A0A9D4SVS4</accession>
<dbReference type="Gene3D" id="2.10.25.10">
    <property type="entry name" value="Laminin"/>
    <property type="match status" value="3"/>
</dbReference>
<dbReference type="FunFam" id="2.10.25.10:FF:000139">
    <property type="entry name" value="Fibulin-1"/>
    <property type="match status" value="1"/>
</dbReference>
<dbReference type="AlphaFoldDB" id="A0A9D4SVS4"/>
<evidence type="ECO:0000313" key="8">
    <source>
        <dbReference type="EMBL" id="KAH7951201.1"/>
    </source>
</evidence>
<comment type="caution">
    <text evidence="8">The sequence shown here is derived from an EMBL/GenBank/DDBJ whole genome shotgun (WGS) entry which is preliminary data.</text>
</comment>
<keyword evidence="9" id="KW-1185">Reference proteome</keyword>
<dbReference type="EMBL" id="JABSTV010001251">
    <property type="protein sequence ID" value="KAH7951201.1"/>
    <property type="molecule type" value="Genomic_DNA"/>
</dbReference>
<dbReference type="Proteomes" id="UP000821837">
    <property type="component" value="Chromosome 5"/>
</dbReference>
<dbReference type="PROSITE" id="PS50026">
    <property type="entry name" value="EGF_3"/>
    <property type="match status" value="3"/>
</dbReference>
<protein>
    <recommendedName>
        <fullName evidence="7">EGF-like domain-containing protein</fullName>
    </recommendedName>
</protein>
<dbReference type="PANTHER" id="PTHR24049:SF22">
    <property type="entry name" value="DROSOPHILA CRUMBS HOMOLOG"/>
    <property type="match status" value="1"/>
</dbReference>
<proteinExistence type="predicted"/>
<dbReference type="PROSITE" id="PS00022">
    <property type="entry name" value="EGF_1"/>
    <property type="match status" value="2"/>
</dbReference>
<keyword evidence="4 6" id="KW-1015">Disulfide bond</keyword>
<name>A0A9D4SVS4_RHISA</name>
<dbReference type="GO" id="GO:0045197">
    <property type="term" value="P:establishment or maintenance of epithelial cell apical/basal polarity"/>
    <property type="evidence" value="ECO:0007669"/>
    <property type="project" value="TreeGrafter"/>
</dbReference>
<feature type="domain" description="EGF-like" evidence="7">
    <location>
        <begin position="48"/>
        <end position="87"/>
    </location>
</feature>
<dbReference type="SUPFAM" id="SSF57196">
    <property type="entry name" value="EGF/Laminin"/>
    <property type="match status" value="3"/>
</dbReference>